<organism evidence="1 2">
    <name type="scientific">Ficedula albicollis</name>
    <name type="common">Collared flycatcher</name>
    <name type="synonym">Muscicapa albicollis</name>
    <dbReference type="NCBI Taxonomy" id="59894"/>
    <lineage>
        <taxon>Eukaryota</taxon>
        <taxon>Metazoa</taxon>
        <taxon>Chordata</taxon>
        <taxon>Craniata</taxon>
        <taxon>Vertebrata</taxon>
        <taxon>Euteleostomi</taxon>
        <taxon>Archelosauria</taxon>
        <taxon>Archosauria</taxon>
        <taxon>Dinosauria</taxon>
        <taxon>Saurischia</taxon>
        <taxon>Theropoda</taxon>
        <taxon>Coelurosauria</taxon>
        <taxon>Aves</taxon>
        <taxon>Neognathae</taxon>
        <taxon>Neoaves</taxon>
        <taxon>Telluraves</taxon>
        <taxon>Australaves</taxon>
        <taxon>Passeriformes</taxon>
        <taxon>Muscicapidae</taxon>
        <taxon>Ficedula</taxon>
    </lineage>
</organism>
<evidence type="ECO:0000313" key="2">
    <source>
        <dbReference type="Proteomes" id="UP000016665"/>
    </source>
</evidence>
<name>A0A803VEU9_FICAL</name>
<accession>A0A803VEU9</accession>
<proteinExistence type="predicted"/>
<dbReference type="Proteomes" id="UP000016665">
    <property type="component" value="Unplaced"/>
</dbReference>
<reference evidence="1" key="1">
    <citation type="submission" date="2025-08" db="UniProtKB">
        <authorList>
            <consortium name="Ensembl"/>
        </authorList>
    </citation>
    <scope>IDENTIFICATION</scope>
</reference>
<reference evidence="1" key="2">
    <citation type="submission" date="2025-09" db="UniProtKB">
        <authorList>
            <consortium name="Ensembl"/>
        </authorList>
    </citation>
    <scope>IDENTIFICATION</scope>
</reference>
<evidence type="ECO:0000313" key="1">
    <source>
        <dbReference type="Ensembl" id="ENSFALP00000021255.1"/>
    </source>
</evidence>
<sequence>MSLPVEILMLNIPQGHNIYPHSRKANFSIKPLQLWSSGSVETACMSTSLLSTSGDTPHSRHSAILCCKPIKLNSHTAQSG</sequence>
<protein>
    <submittedName>
        <fullName evidence="1">Uncharacterized protein</fullName>
    </submittedName>
</protein>
<dbReference type="Ensembl" id="ENSFALT00000034313.1">
    <property type="protein sequence ID" value="ENSFALP00000021255.1"/>
    <property type="gene ID" value="ENSFALG00000029042.1"/>
</dbReference>
<dbReference type="AlphaFoldDB" id="A0A803VEU9"/>
<keyword evidence="2" id="KW-1185">Reference proteome</keyword>